<reference evidence="1 2" key="1">
    <citation type="journal article" date="2021" name="Front. Microbiol.">
        <title>Comprehensive Comparative Genomics and Phenotyping of Methylobacterium Species.</title>
        <authorList>
            <person name="Alessa O."/>
            <person name="Ogura Y."/>
            <person name="Fujitani Y."/>
            <person name="Takami H."/>
            <person name="Hayashi T."/>
            <person name="Sahin N."/>
            <person name="Tani A."/>
        </authorList>
    </citation>
    <scope>NUCLEOTIDE SEQUENCE [LARGE SCALE GENOMIC DNA]</scope>
    <source>
        <strain evidence="1 2">DSM 23679</strain>
    </source>
</reference>
<sequence length="70" mass="7806">MRETAIPSESTSRCLIGTWRRFGPTGPAYEVVATGSVTTTGDQLMRVRVLETGEELDYPLRDILHDHDEA</sequence>
<dbReference type="InterPro" id="IPR035335">
    <property type="entry name" value="DUF5397"/>
</dbReference>
<accession>A0ABQ4QF51</accession>
<protein>
    <submittedName>
        <fullName evidence="1">Uncharacterized protein</fullName>
    </submittedName>
</protein>
<gene>
    <name evidence="1" type="ORF">AFCDBAGC_1590</name>
</gene>
<evidence type="ECO:0000313" key="2">
    <source>
        <dbReference type="Proteomes" id="UP001055117"/>
    </source>
</evidence>
<name>A0ABQ4QF51_9HYPH</name>
<evidence type="ECO:0000313" key="1">
    <source>
        <dbReference type="EMBL" id="GJD43736.1"/>
    </source>
</evidence>
<keyword evidence="2" id="KW-1185">Reference proteome</keyword>
<dbReference type="EMBL" id="BPQG01000022">
    <property type="protein sequence ID" value="GJD43736.1"/>
    <property type="molecule type" value="Genomic_DNA"/>
</dbReference>
<dbReference type="Proteomes" id="UP001055117">
    <property type="component" value="Unassembled WGS sequence"/>
</dbReference>
<organism evidence="1 2">
    <name type="scientific">Methylobacterium cerastii</name>
    <dbReference type="NCBI Taxonomy" id="932741"/>
    <lineage>
        <taxon>Bacteria</taxon>
        <taxon>Pseudomonadati</taxon>
        <taxon>Pseudomonadota</taxon>
        <taxon>Alphaproteobacteria</taxon>
        <taxon>Hyphomicrobiales</taxon>
        <taxon>Methylobacteriaceae</taxon>
        <taxon>Methylobacterium</taxon>
    </lineage>
</organism>
<dbReference type="Pfam" id="PF17375">
    <property type="entry name" value="DUF5397"/>
    <property type="match status" value="1"/>
</dbReference>
<comment type="caution">
    <text evidence="1">The sequence shown here is derived from an EMBL/GenBank/DDBJ whole genome shotgun (WGS) entry which is preliminary data.</text>
</comment>
<proteinExistence type="predicted"/>
<dbReference type="RefSeq" id="WP_147828667.1">
    <property type="nucleotide sequence ID" value="NZ_BPQG01000022.1"/>
</dbReference>